<dbReference type="OrthoDB" id="2143260at2"/>
<dbReference type="Gene3D" id="1.10.1470.10">
    <property type="entry name" value="YjbJ"/>
    <property type="match status" value="1"/>
</dbReference>
<gene>
    <name evidence="4" type="ORF">SAMN04487966_11072</name>
</gene>
<dbReference type="RefSeq" id="WP_091698733.1">
    <property type="nucleotide sequence ID" value="NZ_FPCG01000010.1"/>
</dbReference>
<keyword evidence="5" id="KW-1185">Reference proteome</keyword>
<dbReference type="Proteomes" id="UP000198881">
    <property type="component" value="Unassembled WGS sequence"/>
</dbReference>
<dbReference type="STRING" id="574650.SAMN04487966_11072"/>
<dbReference type="Pfam" id="PF05532">
    <property type="entry name" value="CsbD"/>
    <property type="match status" value="1"/>
</dbReference>
<organism evidence="4 5">
    <name type="scientific">Micrococcus terreus</name>
    <dbReference type="NCBI Taxonomy" id="574650"/>
    <lineage>
        <taxon>Bacteria</taxon>
        <taxon>Bacillati</taxon>
        <taxon>Actinomycetota</taxon>
        <taxon>Actinomycetes</taxon>
        <taxon>Micrococcales</taxon>
        <taxon>Micrococcaceae</taxon>
        <taxon>Micrococcus</taxon>
    </lineage>
</organism>
<evidence type="ECO:0000259" key="3">
    <source>
        <dbReference type="Pfam" id="PF05532"/>
    </source>
</evidence>
<evidence type="ECO:0000313" key="5">
    <source>
        <dbReference type="Proteomes" id="UP000198881"/>
    </source>
</evidence>
<dbReference type="InterPro" id="IPR008462">
    <property type="entry name" value="CsbD"/>
</dbReference>
<feature type="domain" description="CsbD-like" evidence="3">
    <location>
        <begin position="5"/>
        <end position="56"/>
    </location>
</feature>
<comment type="similarity">
    <text evidence="1">Belongs to the UPF0337 (CsbD) family.</text>
</comment>
<sequence length="59" mass="6232">MGVGDRIENNAEEAKGNVKQGLGEATDNDRLKNEGGADEAKGKVKNAVEDVKDAFKGDK</sequence>
<dbReference type="SUPFAM" id="SSF69047">
    <property type="entry name" value="Hypothetical protein YjbJ"/>
    <property type="match status" value="1"/>
</dbReference>
<accession>A0A1I7MQQ7</accession>
<dbReference type="EMBL" id="FPCG01000010">
    <property type="protein sequence ID" value="SFV24263.1"/>
    <property type="molecule type" value="Genomic_DNA"/>
</dbReference>
<dbReference type="InterPro" id="IPR036629">
    <property type="entry name" value="YjbJ_sf"/>
</dbReference>
<dbReference type="AlphaFoldDB" id="A0A1I7MQQ7"/>
<evidence type="ECO:0000256" key="1">
    <source>
        <dbReference type="ARBA" id="ARBA00009129"/>
    </source>
</evidence>
<reference evidence="4 5" key="1">
    <citation type="submission" date="2016-10" db="EMBL/GenBank/DDBJ databases">
        <authorList>
            <person name="de Groot N.N."/>
        </authorList>
    </citation>
    <scope>NUCLEOTIDE SEQUENCE [LARGE SCALE GENOMIC DNA]</scope>
    <source>
        <strain evidence="4 5">CGMCC 1.7054</strain>
    </source>
</reference>
<evidence type="ECO:0000256" key="2">
    <source>
        <dbReference type="SAM" id="MobiDB-lite"/>
    </source>
</evidence>
<protein>
    <submittedName>
        <fullName evidence="4">Uncharacterized conserved protein YjbJ, UPF0337 family</fullName>
    </submittedName>
</protein>
<feature type="region of interest" description="Disordered" evidence="2">
    <location>
        <begin position="1"/>
        <end position="44"/>
    </location>
</feature>
<proteinExistence type="inferred from homology"/>
<name>A0A1I7MQQ7_9MICC</name>
<evidence type="ECO:0000313" key="4">
    <source>
        <dbReference type="EMBL" id="SFV24263.1"/>
    </source>
</evidence>
<feature type="compositionally biased region" description="Basic and acidic residues" evidence="2">
    <location>
        <begin position="27"/>
        <end position="44"/>
    </location>
</feature>
<feature type="compositionally biased region" description="Basic and acidic residues" evidence="2">
    <location>
        <begin position="1"/>
        <end position="16"/>
    </location>
</feature>